<dbReference type="HOGENOM" id="CLU_018693_4_0_1"/>
<feature type="compositionally biased region" description="Acidic residues" evidence="23">
    <location>
        <begin position="57"/>
        <end position="83"/>
    </location>
</feature>
<name>A0A0B1PE89_UNCNE</name>
<dbReference type="PANTHER" id="PTHR45723">
    <property type="entry name" value="SERINE/THREONINE-PROTEIN KINASE RIO1"/>
    <property type="match status" value="1"/>
</dbReference>
<comment type="catalytic activity">
    <reaction evidence="17 19">
        <text>L-seryl-[protein] + ATP = O-phospho-L-seryl-[protein] + ADP + H(+)</text>
        <dbReference type="Rhea" id="RHEA:17989"/>
        <dbReference type="Rhea" id="RHEA-COMP:9863"/>
        <dbReference type="Rhea" id="RHEA-COMP:11604"/>
        <dbReference type="ChEBI" id="CHEBI:15378"/>
        <dbReference type="ChEBI" id="CHEBI:29999"/>
        <dbReference type="ChEBI" id="CHEBI:30616"/>
        <dbReference type="ChEBI" id="CHEBI:83421"/>
        <dbReference type="ChEBI" id="CHEBI:456216"/>
        <dbReference type="EC" id="2.7.11.1"/>
    </reaction>
</comment>
<feature type="compositionally biased region" description="Basic and acidic residues" evidence="23">
    <location>
        <begin position="140"/>
        <end position="158"/>
    </location>
</feature>
<dbReference type="InterPro" id="IPR051272">
    <property type="entry name" value="RIO-type_Ser/Thr_kinase"/>
</dbReference>
<keyword evidence="15" id="KW-0460">Magnesium</keyword>
<dbReference type="GO" id="GO:0016887">
    <property type="term" value="F:ATP hydrolysis activity"/>
    <property type="evidence" value="ECO:0007669"/>
    <property type="project" value="RHEA"/>
</dbReference>
<feature type="compositionally biased region" description="Basic and acidic residues" evidence="23">
    <location>
        <begin position="521"/>
        <end position="541"/>
    </location>
</feature>
<dbReference type="EMBL" id="JNVN01000313">
    <property type="protein sequence ID" value="KHJ35650.1"/>
    <property type="molecule type" value="Genomic_DNA"/>
</dbReference>
<evidence type="ECO:0000256" key="12">
    <source>
        <dbReference type="ARBA" id="ARBA00022777"/>
    </source>
</evidence>
<comment type="caution">
    <text evidence="25">The sequence shown here is derived from an EMBL/GenBank/DDBJ whole genome shotgun (WGS) entry which is preliminary data.</text>
</comment>
<dbReference type="Gene3D" id="1.10.510.10">
    <property type="entry name" value="Transferase(Phosphotransferase) domain 1"/>
    <property type="match status" value="1"/>
</dbReference>
<protein>
    <recommendedName>
        <fullName evidence="5 19">Serine/threonine-protein kinase RIO1</fullName>
        <ecNumber evidence="4 19">2.7.11.1</ecNumber>
    </recommendedName>
</protein>
<feature type="binding site" evidence="21">
    <location>
        <position position="286"/>
    </location>
    <ligand>
        <name>ATP</name>
        <dbReference type="ChEBI" id="CHEBI:30616"/>
    </ligand>
</feature>
<keyword evidence="12 19" id="KW-0418">Kinase</keyword>
<feature type="active site" description="4-aspartylphosphate intermediate" evidence="20">
    <location>
        <position position="352"/>
    </location>
</feature>
<evidence type="ECO:0000256" key="16">
    <source>
        <dbReference type="ARBA" id="ARBA00047899"/>
    </source>
</evidence>
<dbReference type="CDD" id="cd05147">
    <property type="entry name" value="RIO1_euk"/>
    <property type="match status" value="1"/>
</dbReference>
<comment type="subcellular location">
    <subcellularLocation>
        <location evidence="2">Cytoplasm</location>
    </subcellularLocation>
</comment>
<dbReference type="STRING" id="52586.A0A0B1PE89"/>
<feature type="region of interest" description="Disordered" evidence="23">
    <location>
        <begin position="48"/>
        <end position="83"/>
    </location>
</feature>
<feature type="compositionally biased region" description="Basic residues" evidence="23">
    <location>
        <begin position="542"/>
        <end position="564"/>
    </location>
</feature>
<keyword evidence="6" id="KW-0963">Cytoplasm</keyword>
<comment type="catalytic activity">
    <reaction evidence="16 19">
        <text>L-threonyl-[protein] + ATP = O-phospho-L-threonyl-[protein] + ADP + H(+)</text>
        <dbReference type="Rhea" id="RHEA:46608"/>
        <dbReference type="Rhea" id="RHEA-COMP:11060"/>
        <dbReference type="Rhea" id="RHEA-COMP:11605"/>
        <dbReference type="ChEBI" id="CHEBI:15378"/>
        <dbReference type="ChEBI" id="CHEBI:30013"/>
        <dbReference type="ChEBI" id="CHEBI:30616"/>
        <dbReference type="ChEBI" id="CHEBI:61977"/>
        <dbReference type="ChEBI" id="CHEBI:456216"/>
        <dbReference type="EC" id="2.7.11.1"/>
    </reaction>
</comment>
<dbReference type="FunFam" id="1.10.510.10:FF:000232">
    <property type="entry name" value="Serine/threonine-protein kinase RIO1"/>
    <property type="match status" value="1"/>
</dbReference>
<feature type="region of interest" description="Disordered" evidence="23">
    <location>
        <begin position="485"/>
        <end position="564"/>
    </location>
</feature>
<evidence type="ECO:0000256" key="8">
    <source>
        <dbReference type="ARBA" id="ARBA00022527"/>
    </source>
</evidence>
<feature type="binding site" evidence="22">
    <location>
        <position position="340"/>
    </location>
    <ligand>
        <name>Mg(2+)</name>
        <dbReference type="ChEBI" id="CHEBI:18420"/>
    </ligand>
</feature>
<evidence type="ECO:0000256" key="10">
    <source>
        <dbReference type="ARBA" id="ARBA00022723"/>
    </source>
</evidence>
<proteinExistence type="inferred from homology"/>
<keyword evidence="8 19" id="KW-0723">Serine/threonine-protein kinase</keyword>
<feature type="binding site" evidence="22">
    <location>
        <position position="352"/>
    </location>
    <ligand>
        <name>Mg(2+)</name>
        <dbReference type="ChEBI" id="CHEBI:18420"/>
    </ligand>
</feature>
<dbReference type="EC" id="2.7.11.1" evidence="4 19"/>
<dbReference type="AlphaFoldDB" id="A0A0B1PE89"/>
<evidence type="ECO:0000256" key="20">
    <source>
        <dbReference type="PIRSR" id="PIRSR038147-1"/>
    </source>
</evidence>
<sequence>MALSQSTKNATPSSHLNDTIFNNEIPADFHNGLDSLTGCHTHVEENNDGNIKSSCDNEQDEDDEVDDESEDGEYFNASEYDENGGDMINSLSHKRSLVQSFSAARTNSQRPPMNNKVSIDDQITSLAKYAGKIRLQNLGERAKTNGKDKSDRATSEQVLDPRTRMLLLQMINKGIVSEINGCLSTGKEANVYGAIYTSEYQDAQRPTIIHRAIKVYKTSILIFKDRDRYVTGEHRFKSGYNKKNNRAMVKLWAEKEFRNLKRLFLAKIPCPEPVFLRSHVLVMGFLGDKDGWPAPRLRDVELQGDNIDELWRMLYLQAIGLMKKMYQICKLVHADLSDYNILYHQSQLYIIDVSQSVEHDHPRSLEFLRMDIKNVTEFFKRRRVHVLPEQRLFNFILSSQQPVEDPALNEALEKLFSERTTDTEDEHILAEQEVDTEVFRQQYIPQTLEQVYNVEQDAEKVGRGEKCDLIYHNLLADKAPIKSKIEADSDNDSSESSSSSNRGVILANDDELFKKGIPRGKKFEDKDVKREHKKSVKEEKREKRKQKMPKHIKKKLVSSSAKHK</sequence>
<evidence type="ECO:0000256" key="11">
    <source>
        <dbReference type="ARBA" id="ARBA00022741"/>
    </source>
</evidence>
<keyword evidence="14 19" id="KW-0067">ATP-binding</keyword>
<dbReference type="FunFam" id="3.30.200.20:FF:000148">
    <property type="entry name" value="Serine/threonine-protein kinase RIO1"/>
    <property type="match status" value="1"/>
</dbReference>
<organism evidence="25 26">
    <name type="scientific">Uncinula necator</name>
    <name type="common">Grape powdery mildew</name>
    <dbReference type="NCBI Taxonomy" id="52586"/>
    <lineage>
        <taxon>Eukaryota</taxon>
        <taxon>Fungi</taxon>
        <taxon>Dikarya</taxon>
        <taxon>Ascomycota</taxon>
        <taxon>Pezizomycotina</taxon>
        <taxon>Leotiomycetes</taxon>
        <taxon>Erysiphales</taxon>
        <taxon>Erysiphaceae</taxon>
        <taxon>Erysiphe</taxon>
    </lineage>
</organism>
<dbReference type="GO" id="GO:0005524">
    <property type="term" value="F:ATP binding"/>
    <property type="evidence" value="ECO:0007669"/>
    <property type="project" value="UniProtKB-KW"/>
</dbReference>
<feature type="region of interest" description="Disordered" evidence="23">
    <location>
        <begin position="138"/>
        <end position="158"/>
    </location>
</feature>
<dbReference type="SUPFAM" id="SSF56112">
    <property type="entry name" value="Protein kinase-like (PK-like)"/>
    <property type="match status" value="1"/>
</dbReference>
<dbReference type="PIRSF" id="PIRSF038147">
    <property type="entry name" value="Ser/Thr_PK_RIO1"/>
    <property type="match status" value="1"/>
</dbReference>
<evidence type="ECO:0000256" key="5">
    <source>
        <dbReference type="ARBA" id="ARBA00016038"/>
    </source>
</evidence>
<feature type="binding site" evidence="21">
    <location>
        <position position="284"/>
    </location>
    <ligand>
        <name>ATP</name>
        <dbReference type="ChEBI" id="CHEBI:30616"/>
    </ligand>
</feature>
<comment type="cofactor">
    <cofactor evidence="1 22">
        <name>Mg(2+)</name>
        <dbReference type="ChEBI" id="CHEBI:18420"/>
    </cofactor>
</comment>
<dbReference type="GO" id="GO:0046872">
    <property type="term" value="F:metal ion binding"/>
    <property type="evidence" value="ECO:0007669"/>
    <property type="project" value="UniProtKB-KW"/>
</dbReference>
<evidence type="ECO:0000256" key="23">
    <source>
        <dbReference type="SAM" id="MobiDB-lite"/>
    </source>
</evidence>
<keyword evidence="9 19" id="KW-0808">Transferase</keyword>
<gene>
    <name evidence="25" type="ORF">EV44_g4604</name>
</gene>
<keyword evidence="13" id="KW-0378">Hydrolase</keyword>
<accession>A0A0B1PE89</accession>
<dbReference type="GO" id="GO:0004674">
    <property type="term" value="F:protein serine/threonine kinase activity"/>
    <property type="evidence" value="ECO:0007669"/>
    <property type="project" value="UniProtKB-KW"/>
</dbReference>
<feature type="active site" description="Proton acceptor" evidence="20">
    <location>
        <position position="335"/>
    </location>
</feature>
<dbReference type="GO" id="GO:0042254">
    <property type="term" value="P:ribosome biogenesis"/>
    <property type="evidence" value="ECO:0007669"/>
    <property type="project" value="UniProtKB-KW"/>
</dbReference>
<evidence type="ECO:0000256" key="1">
    <source>
        <dbReference type="ARBA" id="ARBA00001946"/>
    </source>
</evidence>
<evidence type="ECO:0000256" key="14">
    <source>
        <dbReference type="ARBA" id="ARBA00022840"/>
    </source>
</evidence>
<evidence type="ECO:0000256" key="2">
    <source>
        <dbReference type="ARBA" id="ARBA00004496"/>
    </source>
</evidence>
<keyword evidence="10" id="KW-0479">Metal-binding</keyword>
<dbReference type="InterPro" id="IPR017407">
    <property type="entry name" value="Ser/Thr_kinase_Rio1"/>
</dbReference>
<evidence type="ECO:0000256" key="4">
    <source>
        <dbReference type="ARBA" id="ARBA00012513"/>
    </source>
</evidence>
<evidence type="ECO:0000256" key="19">
    <source>
        <dbReference type="PIRNR" id="PIRNR038147"/>
    </source>
</evidence>
<evidence type="ECO:0000259" key="24">
    <source>
        <dbReference type="SMART" id="SM00090"/>
    </source>
</evidence>
<keyword evidence="26" id="KW-1185">Reference proteome</keyword>
<dbReference type="Gene3D" id="3.30.200.20">
    <property type="entry name" value="Phosphorylase Kinase, domain 1"/>
    <property type="match status" value="1"/>
</dbReference>
<evidence type="ECO:0000256" key="13">
    <source>
        <dbReference type="ARBA" id="ARBA00022801"/>
    </source>
</evidence>
<dbReference type="GO" id="GO:0106310">
    <property type="term" value="F:protein serine kinase activity"/>
    <property type="evidence" value="ECO:0007669"/>
    <property type="project" value="RHEA"/>
</dbReference>
<evidence type="ECO:0000256" key="22">
    <source>
        <dbReference type="PIRSR" id="PIRSR038147-3"/>
    </source>
</evidence>
<evidence type="ECO:0000256" key="7">
    <source>
        <dbReference type="ARBA" id="ARBA00022517"/>
    </source>
</evidence>
<feature type="binding site" evidence="21">
    <location>
        <position position="214"/>
    </location>
    <ligand>
        <name>ATP</name>
        <dbReference type="ChEBI" id="CHEBI:30616"/>
    </ligand>
</feature>
<reference evidence="25 26" key="1">
    <citation type="journal article" date="2014" name="BMC Genomics">
        <title>Adaptive genomic structural variation in the grape powdery mildew pathogen, Erysiphe necator.</title>
        <authorList>
            <person name="Jones L."/>
            <person name="Riaz S."/>
            <person name="Morales-Cruz A."/>
            <person name="Amrine K.C."/>
            <person name="McGuire B."/>
            <person name="Gubler W.D."/>
            <person name="Walker M.A."/>
            <person name="Cantu D."/>
        </authorList>
    </citation>
    <scope>NUCLEOTIDE SEQUENCE [LARGE SCALE GENOMIC DNA]</scope>
    <source>
        <strain evidence="26">c</strain>
    </source>
</reference>
<comment type="similarity">
    <text evidence="3 19">Belongs to the protein kinase superfamily. RIO-type Ser/Thr kinase family.</text>
</comment>
<evidence type="ECO:0000256" key="17">
    <source>
        <dbReference type="ARBA" id="ARBA00048679"/>
    </source>
</evidence>
<evidence type="ECO:0000256" key="15">
    <source>
        <dbReference type="ARBA" id="ARBA00022842"/>
    </source>
</evidence>
<dbReference type="InterPro" id="IPR011009">
    <property type="entry name" value="Kinase-like_dom_sf"/>
</dbReference>
<keyword evidence="11 19" id="KW-0547">Nucleotide-binding</keyword>
<dbReference type="OMA" id="HPMSLDF"/>
<evidence type="ECO:0000256" key="18">
    <source>
        <dbReference type="ARBA" id="ARBA00049360"/>
    </source>
</evidence>
<evidence type="ECO:0000256" key="6">
    <source>
        <dbReference type="ARBA" id="ARBA00022490"/>
    </source>
</evidence>
<comment type="catalytic activity">
    <reaction evidence="18">
        <text>ATP + H2O = ADP + phosphate + H(+)</text>
        <dbReference type="Rhea" id="RHEA:13065"/>
        <dbReference type="ChEBI" id="CHEBI:15377"/>
        <dbReference type="ChEBI" id="CHEBI:15378"/>
        <dbReference type="ChEBI" id="CHEBI:30616"/>
        <dbReference type="ChEBI" id="CHEBI:43474"/>
        <dbReference type="ChEBI" id="CHEBI:456216"/>
    </reaction>
</comment>
<dbReference type="InterPro" id="IPR018934">
    <property type="entry name" value="RIO_dom"/>
</dbReference>
<dbReference type="InterPro" id="IPR000687">
    <property type="entry name" value="RIO_kinase"/>
</dbReference>
<evidence type="ECO:0000313" key="25">
    <source>
        <dbReference type="EMBL" id="KHJ35650.1"/>
    </source>
</evidence>
<evidence type="ECO:0000256" key="3">
    <source>
        <dbReference type="ARBA" id="ARBA00009196"/>
    </source>
</evidence>
<dbReference type="SMART" id="SM00090">
    <property type="entry name" value="RIO"/>
    <property type="match status" value="1"/>
</dbReference>
<dbReference type="Pfam" id="PF01163">
    <property type="entry name" value="RIO1"/>
    <property type="match status" value="1"/>
</dbReference>
<evidence type="ECO:0000256" key="9">
    <source>
        <dbReference type="ARBA" id="ARBA00022679"/>
    </source>
</evidence>
<feature type="domain" description="RIO kinase" evidence="24">
    <location>
        <begin position="148"/>
        <end position="398"/>
    </location>
</feature>
<keyword evidence="7" id="KW-0690">Ribosome biogenesis</keyword>
<evidence type="ECO:0000256" key="21">
    <source>
        <dbReference type="PIRSR" id="PIRSR038147-2"/>
    </source>
</evidence>
<dbReference type="GO" id="GO:0005737">
    <property type="term" value="C:cytoplasm"/>
    <property type="evidence" value="ECO:0007669"/>
    <property type="project" value="UniProtKB-SubCell"/>
</dbReference>
<evidence type="ECO:0000313" key="26">
    <source>
        <dbReference type="Proteomes" id="UP000030854"/>
    </source>
</evidence>
<dbReference type="Proteomes" id="UP000030854">
    <property type="component" value="Unassembled WGS sequence"/>
</dbReference>